<keyword evidence="4" id="KW-0677">Repeat</keyword>
<keyword evidence="5 7" id="KW-0694">RNA-binding</keyword>
<dbReference type="Pfam" id="PF00076">
    <property type="entry name" value="RRM_1"/>
    <property type="match status" value="2"/>
</dbReference>
<keyword evidence="3" id="KW-0507">mRNA processing</keyword>
<evidence type="ECO:0000259" key="9">
    <source>
        <dbReference type="PROSITE" id="PS50102"/>
    </source>
</evidence>
<dbReference type="Gene3D" id="3.30.70.330">
    <property type="match status" value="3"/>
</dbReference>
<feature type="region of interest" description="Disordered" evidence="8">
    <location>
        <begin position="27"/>
        <end position="58"/>
    </location>
</feature>
<feature type="domain" description="RRM" evidence="9">
    <location>
        <begin position="78"/>
        <end position="156"/>
    </location>
</feature>
<feature type="region of interest" description="Disordered" evidence="8">
    <location>
        <begin position="327"/>
        <end position="357"/>
    </location>
</feature>
<name>A0A7S1QBU1_ALECA</name>
<evidence type="ECO:0000256" key="8">
    <source>
        <dbReference type="SAM" id="MobiDB-lite"/>
    </source>
</evidence>
<dbReference type="InterPro" id="IPR029123">
    <property type="entry name" value="RBM39_linker"/>
</dbReference>
<evidence type="ECO:0000256" key="6">
    <source>
        <dbReference type="ARBA" id="ARBA00023187"/>
    </source>
</evidence>
<keyword evidence="6" id="KW-0508">mRNA splicing</keyword>
<dbReference type="CDD" id="cd00590">
    <property type="entry name" value="RRM_SF"/>
    <property type="match status" value="1"/>
</dbReference>
<evidence type="ECO:0000256" key="2">
    <source>
        <dbReference type="ARBA" id="ARBA00022553"/>
    </source>
</evidence>
<dbReference type="InterPro" id="IPR006509">
    <property type="entry name" value="RBM39_SF"/>
</dbReference>
<evidence type="ECO:0000256" key="5">
    <source>
        <dbReference type="ARBA" id="ARBA00022884"/>
    </source>
</evidence>
<evidence type="ECO:0000256" key="7">
    <source>
        <dbReference type="PROSITE-ProRule" id="PRU00176"/>
    </source>
</evidence>
<dbReference type="EMBL" id="HBGE01036490">
    <property type="protein sequence ID" value="CAD9130876.1"/>
    <property type="molecule type" value="Transcribed_RNA"/>
</dbReference>
<dbReference type="GO" id="GO:0005684">
    <property type="term" value="C:U2-type spliceosomal complex"/>
    <property type="evidence" value="ECO:0007669"/>
    <property type="project" value="UniProtKB-ARBA"/>
</dbReference>
<accession>A0A7S1QBU1</accession>
<dbReference type="InterPro" id="IPR012677">
    <property type="entry name" value="Nucleotide-bd_a/b_plait_sf"/>
</dbReference>
<dbReference type="GO" id="GO:0000398">
    <property type="term" value="P:mRNA splicing, via spliceosome"/>
    <property type="evidence" value="ECO:0007669"/>
    <property type="project" value="UniProtKB-ARBA"/>
</dbReference>
<dbReference type="PROSITE" id="PS50102">
    <property type="entry name" value="RRM"/>
    <property type="match status" value="2"/>
</dbReference>
<dbReference type="SUPFAM" id="SSF54928">
    <property type="entry name" value="RNA-binding domain, RBD"/>
    <property type="match status" value="2"/>
</dbReference>
<dbReference type="GO" id="GO:0003723">
    <property type="term" value="F:RNA binding"/>
    <property type="evidence" value="ECO:0007669"/>
    <property type="project" value="UniProtKB-UniRule"/>
</dbReference>
<proteinExistence type="inferred from homology"/>
<dbReference type="InterPro" id="IPR000504">
    <property type="entry name" value="RRM_dom"/>
</dbReference>
<evidence type="ECO:0000256" key="1">
    <source>
        <dbReference type="ARBA" id="ARBA00007747"/>
    </source>
</evidence>
<gene>
    <name evidence="10" type="ORF">ACAT0790_LOCUS22070</name>
</gene>
<dbReference type="AlphaFoldDB" id="A0A7S1QBU1"/>
<evidence type="ECO:0000256" key="4">
    <source>
        <dbReference type="ARBA" id="ARBA00022737"/>
    </source>
</evidence>
<evidence type="ECO:0000256" key="3">
    <source>
        <dbReference type="ARBA" id="ARBA00022664"/>
    </source>
</evidence>
<sequence length="469" mass="50944">MGGDPLNFADISFFELDRLFTQSARTLRRKQLRKRRREREDKGGQESSSASRSPPRRQRQRMIAGFGGFTGSVDTVEKTIVVANVPASADEKAIFAHFSRCGTVGDVRIVRNRADMPTGTVIVEFGEDEGVTRACSLPPPHNEILGSVLQVKRADAQLAKSNPAPKRMMTRQQFTQQVLSGLKTGASAGEASGPNMRKLHIKNLRPVVTEEDMRGIFKPFGDFEAFQMGNQECWITFQNHNDAQDAMTSMQGFQLVGQELQIAMQAVVQPAPLVTMPPPPETMDFKTDSDFGATGTAGTPLHNRIELMKKLLSSHSQQGVPTVVGLAAPGGAAPAPPASSPAPSSAASVPPTPKPGTAVSRTLLLQNMFTPSAVNLRKDPRFYEEIREDTHEECAKFGKVLHVTVDPRGSTGLIYVLYETPQQRMAAELALNGRWFEGKKIVALGIDDSIWQALAAQAQASQPPPPPPA</sequence>
<dbReference type="InterPro" id="IPR035979">
    <property type="entry name" value="RBD_domain_sf"/>
</dbReference>
<feature type="compositionally biased region" description="Basic residues" evidence="8">
    <location>
        <begin position="27"/>
        <end position="37"/>
    </location>
</feature>
<evidence type="ECO:0000313" key="10">
    <source>
        <dbReference type="EMBL" id="CAD9130876.1"/>
    </source>
</evidence>
<organism evidence="10">
    <name type="scientific">Alexandrium catenella</name>
    <name type="common">Red tide dinoflagellate</name>
    <name type="synonym">Gonyaulax catenella</name>
    <dbReference type="NCBI Taxonomy" id="2925"/>
    <lineage>
        <taxon>Eukaryota</taxon>
        <taxon>Sar</taxon>
        <taxon>Alveolata</taxon>
        <taxon>Dinophyceae</taxon>
        <taxon>Gonyaulacales</taxon>
        <taxon>Pyrocystaceae</taxon>
        <taxon>Alexandrium</taxon>
    </lineage>
</organism>
<protein>
    <recommendedName>
        <fullName evidence="9">RRM domain-containing protein</fullName>
    </recommendedName>
</protein>
<keyword evidence="2" id="KW-0597">Phosphoprotein</keyword>
<dbReference type="SMART" id="SM00360">
    <property type="entry name" value="RRM"/>
    <property type="match status" value="3"/>
</dbReference>
<reference evidence="10" key="1">
    <citation type="submission" date="2021-01" db="EMBL/GenBank/DDBJ databases">
        <authorList>
            <person name="Corre E."/>
            <person name="Pelletier E."/>
            <person name="Niang G."/>
            <person name="Scheremetjew M."/>
            <person name="Finn R."/>
            <person name="Kale V."/>
            <person name="Holt S."/>
            <person name="Cochrane G."/>
            <person name="Meng A."/>
            <person name="Brown T."/>
            <person name="Cohen L."/>
        </authorList>
    </citation>
    <scope>NUCLEOTIDE SEQUENCE</scope>
    <source>
        <strain evidence="10">OF101</strain>
    </source>
</reference>
<dbReference type="FunFam" id="3.30.70.330:FF:000105">
    <property type="entry name" value="HIV Tat-specific factor 1 homolog"/>
    <property type="match status" value="1"/>
</dbReference>
<comment type="similarity">
    <text evidence="1">Belongs to the HTATSF1 family.</text>
</comment>
<dbReference type="Pfam" id="PF15519">
    <property type="entry name" value="RBM39linker"/>
    <property type="match status" value="1"/>
</dbReference>
<dbReference type="CDD" id="cd12285">
    <property type="entry name" value="RRM3_RBM39_like"/>
    <property type="match status" value="1"/>
</dbReference>
<feature type="domain" description="RRM" evidence="9">
    <location>
        <begin position="197"/>
        <end position="267"/>
    </location>
</feature>
<dbReference type="PANTHER" id="PTHR48036">
    <property type="entry name" value="SPLICING FACTOR (PAD-1), PUTATIVE (AFU_ORTHOLOGUE AFUA_1G15810)-RELATED"/>
    <property type="match status" value="1"/>
</dbReference>